<dbReference type="PANTHER" id="PTHR31389">
    <property type="entry name" value="LD39211P"/>
    <property type="match status" value="1"/>
</dbReference>
<gene>
    <name evidence="2" type="ORF">C0Q70_06176</name>
</gene>
<evidence type="ECO:0000313" key="2">
    <source>
        <dbReference type="EMBL" id="PVD34895.1"/>
    </source>
</evidence>
<dbReference type="OrthoDB" id="5954868at2759"/>
<dbReference type="InterPro" id="IPR012444">
    <property type="entry name" value="DUF1647"/>
</dbReference>
<keyword evidence="1" id="KW-0812">Transmembrane</keyword>
<protein>
    <submittedName>
        <fullName evidence="2">Uncharacterized protein</fullName>
    </submittedName>
</protein>
<feature type="transmembrane region" description="Helical" evidence="1">
    <location>
        <begin position="12"/>
        <end position="30"/>
    </location>
</feature>
<dbReference type="AlphaFoldDB" id="A0A2T7PN95"/>
<proteinExistence type="predicted"/>
<keyword evidence="3" id="KW-1185">Reference proteome</keyword>
<name>A0A2T7PN95_POMCA</name>
<organism evidence="2 3">
    <name type="scientific">Pomacea canaliculata</name>
    <name type="common">Golden apple snail</name>
    <dbReference type="NCBI Taxonomy" id="400727"/>
    <lineage>
        <taxon>Eukaryota</taxon>
        <taxon>Metazoa</taxon>
        <taxon>Spiralia</taxon>
        <taxon>Lophotrochozoa</taxon>
        <taxon>Mollusca</taxon>
        <taxon>Gastropoda</taxon>
        <taxon>Caenogastropoda</taxon>
        <taxon>Architaenioglossa</taxon>
        <taxon>Ampullarioidea</taxon>
        <taxon>Ampullariidae</taxon>
        <taxon>Pomacea</taxon>
    </lineage>
</organism>
<reference evidence="2 3" key="1">
    <citation type="submission" date="2018-04" db="EMBL/GenBank/DDBJ databases">
        <title>The genome of golden apple snail Pomacea canaliculata provides insight into stress tolerance and invasive adaptation.</title>
        <authorList>
            <person name="Liu C."/>
            <person name="Liu B."/>
            <person name="Ren Y."/>
            <person name="Zhang Y."/>
            <person name="Wang H."/>
            <person name="Li S."/>
            <person name="Jiang F."/>
            <person name="Yin L."/>
            <person name="Zhang G."/>
            <person name="Qian W."/>
            <person name="Fan W."/>
        </authorList>
    </citation>
    <scope>NUCLEOTIDE SEQUENCE [LARGE SCALE GENOMIC DNA]</scope>
    <source>
        <strain evidence="2">SZHN2017</strain>
        <tissue evidence="2">Muscle</tissue>
    </source>
</reference>
<evidence type="ECO:0000256" key="1">
    <source>
        <dbReference type="SAM" id="Phobius"/>
    </source>
</evidence>
<dbReference type="Proteomes" id="UP000245119">
    <property type="component" value="Linkage Group LG3"/>
</dbReference>
<accession>A0A2T7PN95</accession>
<keyword evidence="1" id="KW-1133">Transmembrane helix</keyword>
<dbReference type="STRING" id="400727.A0A2T7PN95"/>
<dbReference type="PANTHER" id="PTHR31389:SF4">
    <property type="entry name" value="LD39211P"/>
    <property type="match status" value="1"/>
</dbReference>
<dbReference type="EMBL" id="PZQS01000003">
    <property type="protein sequence ID" value="PVD34895.1"/>
    <property type="molecule type" value="Genomic_DNA"/>
</dbReference>
<evidence type="ECO:0000313" key="3">
    <source>
        <dbReference type="Proteomes" id="UP000245119"/>
    </source>
</evidence>
<keyword evidence="1" id="KW-0472">Membrane</keyword>
<comment type="caution">
    <text evidence="2">The sequence shown here is derived from an EMBL/GenBank/DDBJ whole genome shotgun (WGS) entry which is preliminary data.</text>
</comment>
<sequence length="321" mass="36726">MSGLSHGCLKRRVLSFILLLASLVAILFSFRSVVFSPHPRVVVSGEGYGSTSRPDIDTLTQTLTVRLSEAEIDRKIVPNISCDEEKDVRRPCVNRNCTKKLPSSPQERLLQLLERKFQLPVVTYGSVIHRIADNISQQDYIFVTAASSNHFEESRALLKNLRERVFSQLQKYLLVFINLGLNNQEKEELAKQEDVHLADFPFHDLPPHISTLWCYSWKPLIIQALLPKTKLLIYMDSSVRFLENATVSWLFQRAVERGLQFLRNPQSVFLHTVDATFNYYGDQACQYQPFPEILAGFGVYHNEDFVRRAVVAPWASCALVP</sequence>
<dbReference type="Pfam" id="PF07801">
    <property type="entry name" value="DUF1647"/>
    <property type="match status" value="1"/>
</dbReference>